<dbReference type="Pfam" id="PF02661">
    <property type="entry name" value="Fic"/>
    <property type="match status" value="1"/>
</dbReference>
<protein>
    <submittedName>
        <fullName evidence="4">Fic family protein</fullName>
    </submittedName>
</protein>
<reference evidence="4" key="1">
    <citation type="submission" date="2017-12" db="EMBL/GenBank/DDBJ databases">
        <authorList>
            <person name="Thomas-White K."/>
            <person name="Wolfe A.J."/>
        </authorList>
    </citation>
    <scope>NUCLEOTIDE SEQUENCE</scope>
    <source>
        <strain evidence="4">UMB0763</strain>
    </source>
</reference>
<name>A0AAF0YUI4_9CORY</name>
<dbReference type="RefSeq" id="WP_317858511.1">
    <property type="nucleotide sequence ID" value="NZ_CP136958.1"/>
</dbReference>
<dbReference type="EMBL" id="CP136958">
    <property type="protein sequence ID" value="WOT02154.1"/>
    <property type="molecule type" value="Genomic_DNA"/>
</dbReference>
<keyword evidence="2" id="KW-0547">Nucleotide-binding</keyword>
<feature type="active site" evidence="1">
    <location>
        <position position="237"/>
    </location>
</feature>
<dbReference type="Proteomes" id="UP000234560">
    <property type="component" value="Chromosome"/>
</dbReference>
<dbReference type="Gene3D" id="1.10.3290.10">
    <property type="entry name" value="Fido-like domain"/>
    <property type="match status" value="1"/>
</dbReference>
<evidence type="ECO:0000259" key="3">
    <source>
        <dbReference type="PROSITE" id="PS51459"/>
    </source>
</evidence>
<evidence type="ECO:0000256" key="1">
    <source>
        <dbReference type="PIRSR" id="PIRSR640198-1"/>
    </source>
</evidence>
<proteinExistence type="predicted"/>
<dbReference type="KEGG" id="cpyr:CYJ47_13080"/>
<feature type="binding site" evidence="2">
    <location>
        <begin position="241"/>
        <end position="248"/>
    </location>
    <ligand>
        <name>ATP</name>
        <dbReference type="ChEBI" id="CHEBI:30616"/>
    </ligand>
</feature>
<gene>
    <name evidence="4" type="ORF">CYJ47_13080</name>
</gene>
<dbReference type="InterPro" id="IPR036390">
    <property type="entry name" value="WH_DNA-bd_sf"/>
</dbReference>
<dbReference type="AlphaFoldDB" id="A0AAF0YUI4"/>
<dbReference type="PROSITE" id="PS51459">
    <property type="entry name" value="FIDO"/>
    <property type="match status" value="1"/>
</dbReference>
<dbReference type="InterPro" id="IPR036597">
    <property type="entry name" value="Fido-like_dom_sf"/>
</dbReference>
<dbReference type="PANTHER" id="PTHR13504">
    <property type="entry name" value="FIDO DOMAIN-CONTAINING PROTEIN DDB_G0283145"/>
    <property type="match status" value="1"/>
</dbReference>
<evidence type="ECO:0000313" key="4">
    <source>
        <dbReference type="EMBL" id="WOT02154.1"/>
    </source>
</evidence>
<dbReference type="InterPro" id="IPR040198">
    <property type="entry name" value="Fido_containing"/>
</dbReference>
<reference evidence="4" key="2">
    <citation type="submission" date="2023-10" db="EMBL/GenBank/DDBJ databases">
        <authorList>
            <person name="Choi B."/>
        </authorList>
    </citation>
    <scope>NUCLEOTIDE SEQUENCE</scope>
    <source>
        <strain evidence="4">UMB0763</strain>
    </source>
</reference>
<dbReference type="SUPFAM" id="SSF140931">
    <property type="entry name" value="Fic-like"/>
    <property type="match status" value="1"/>
</dbReference>
<evidence type="ECO:0000313" key="5">
    <source>
        <dbReference type="Proteomes" id="UP000234560"/>
    </source>
</evidence>
<evidence type="ECO:0000256" key="2">
    <source>
        <dbReference type="PIRSR" id="PIRSR640198-2"/>
    </source>
</evidence>
<dbReference type="SUPFAM" id="SSF46785">
    <property type="entry name" value="Winged helix' DNA-binding domain"/>
    <property type="match status" value="1"/>
</dbReference>
<keyword evidence="2" id="KW-0067">ATP-binding</keyword>
<organism evidence="4 5">
    <name type="scientific">Corynebacterium pyruviciproducens</name>
    <dbReference type="NCBI Taxonomy" id="598660"/>
    <lineage>
        <taxon>Bacteria</taxon>
        <taxon>Bacillati</taxon>
        <taxon>Actinomycetota</taxon>
        <taxon>Actinomycetes</taxon>
        <taxon>Mycobacteriales</taxon>
        <taxon>Corynebacteriaceae</taxon>
        <taxon>Corynebacterium</taxon>
    </lineage>
</organism>
<dbReference type="PANTHER" id="PTHR13504:SF40">
    <property type="entry name" value="FIDO DOMAIN-CONTAINING PROTEIN"/>
    <property type="match status" value="1"/>
</dbReference>
<feature type="domain" description="Fido" evidence="3">
    <location>
        <begin position="150"/>
        <end position="300"/>
    </location>
</feature>
<dbReference type="InterPro" id="IPR003812">
    <property type="entry name" value="Fido"/>
</dbReference>
<accession>A0AAF0YUI4</accession>
<sequence>MMTGYKSLKTLFHQHPNQDKFNVNGELQRRLSAPGTLLLDYKIVDDELFVVVTNDILAQLERVWSNEVQLTRLWGQLPQTAQLHYLYSLLVEEIQSTNEIENVHSTRHEIHEALVAARNQQNGQTRKRFQEMARAFHLFFETDTSAQLPTSLSGLRELYDTLLKDEISADDRPDGELFRRGPVSIIDGVNPDPVHRGASSEAEIHTRLQAMLDMQEMEGGSALMRALVEHFILEHTHPFYDGNGRFGRFLLGLRLKPLLSAPTALSLSAEIMREKKAYYKAFKETEHPLNHGEATFFVDSMIRILQHAQASRTENLTEKLTALARLSHVVTDWESSNSEELTDYEQKILFLLGQVDLFGPRSGATWDEIAQFLDRTKQTVRSPLNSLEQRGLATKLSQKPLVVGLTEQGRALLGLDA</sequence>